<comment type="caution">
    <text evidence="1">The sequence shown here is derived from an EMBL/GenBank/DDBJ whole genome shotgun (WGS) entry which is preliminary data.</text>
</comment>
<name>A0ABV4R8M2_9ACTN</name>
<evidence type="ECO:0000313" key="2">
    <source>
        <dbReference type="Proteomes" id="UP001569904"/>
    </source>
</evidence>
<dbReference type="Gene3D" id="3.10.129.10">
    <property type="entry name" value="Hotdog Thioesterase"/>
    <property type="match status" value="1"/>
</dbReference>
<evidence type="ECO:0000313" key="1">
    <source>
        <dbReference type="EMBL" id="MFA1559259.1"/>
    </source>
</evidence>
<dbReference type="RefSeq" id="WP_371946276.1">
    <property type="nucleotide sequence ID" value="NZ_JAXCEH010000045.1"/>
</dbReference>
<gene>
    <name evidence="1" type="ORF">SM436_36670</name>
</gene>
<protein>
    <submittedName>
        <fullName evidence="1">Hotdog domain-containing protein</fullName>
    </submittedName>
</protein>
<keyword evidence="2" id="KW-1185">Reference proteome</keyword>
<accession>A0ABV4R8M2</accession>
<dbReference type="InterPro" id="IPR029069">
    <property type="entry name" value="HotDog_dom_sf"/>
</dbReference>
<dbReference type="Proteomes" id="UP001569904">
    <property type="component" value="Unassembled WGS sequence"/>
</dbReference>
<organism evidence="1 2">
    <name type="scientific">Actinomadura chokoriensis</name>
    <dbReference type="NCBI Taxonomy" id="454156"/>
    <lineage>
        <taxon>Bacteria</taxon>
        <taxon>Bacillati</taxon>
        <taxon>Actinomycetota</taxon>
        <taxon>Actinomycetes</taxon>
        <taxon>Streptosporangiales</taxon>
        <taxon>Thermomonosporaceae</taxon>
        <taxon>Actinomadura</taxon>
    </lineage>
</organism>
<dbReference type="CDD" id="cd00586">
    <property type="entry name" value="4HBT"/>
    <property type="match status" value="1"/>
</dbReference>
<proteinExistence type="predicted"/>
<sequence length="141" mass="15734">MPESSDRITFRLSYGDCDALGIAYFAMFYPWMERTYSGWLYSLGIHSADLIGRFGVYTVGMRSSCRYIRQCEVFDELTCQAVLDHLGTTSYTVGFDFVREGELVAHGEIIFAVRSPDGTKAPIPDGLLDALRSLPMSTFGS</sequence>
<dbReference type="Pfam" id="PF13279">
    <property type="entry name" value="4HBT_2"/>
    <property type="match status" value="1"/>
</dbReference>
<dbReference type="SUPFAM" id="SSF54637">
    <property type="entry name" value="Thioesterase/thiol ester dehydrase-isomerase"/>
    <property type="match status" value="1"/>
</dbReference>
<dbReference type="EMBL" id="JAXCEH010000045">
    <property type="protein sequence ID" value="MFA1559259.1"/>
    <property type="molecule type" value="Genomic_DNA"/>
</dbReference>
<reference evidence="1 2" key="1">
    <citation type="submission" date="2023-11" db="EMBL/GenBank/DDBJ databases">
        <title>Actinomadura monticuli sp. nov., isolated from volcanic ash.</title>
        <authorList>
            <person name="Lee S.D."/>
            <person name="Yang H."/>
            <person name="Kim I.S."/>
        </authorList>
    </citation>
    <scope>NUCLEOTIDE SEQUENCE [LARGE SCALE GENOMIC DNA]</scope>
    <source>
        <strain evidence="1 2">DSM 45346</strain>
    </source>
</reference>